<feature type="transmembrane region" description="Helical" evidence="1">
    <location>
        <begin position="6"/>
        <end position="27"/>
    </location>
</feature>
<dbReference type="AlphaFoldDB" id="A0A5C7FLX9"/>
<keyword evidence="1" id="KW-0472">Membrane</keyword>
<dbReference type="RefSeq" id="WP_147929506.1">
    <property type="nucleotide sequence ID" value="NZ_VOXD01000004.1"/>
</dbReference>
<dbReference type="EMBL" id="VOXD01000004">
    <property type="protein sequence ID" value="TXF91049.1"/>
    <property type="molecule type" value="Genomic_DNA"/>
</dbReference>
<proteinExistence type="predicted"/>
<keyword evidence="3" id="KW-1185">Reference proteome</keyword>
<dbReference type="OrthoDB" id="1492337at2"/>
<accession>A0A5C7FLX9</accession>
<evidence type="ECO:0000256" key="1">
    <source>
        <dbReference type="SAM" id="Phobius"/>
    </source>
</evidence>
<evidence type="ECO:0000313" key="3">
    <source>
        <dbReference type="Proteomes" id="UP000321907"/>
    </source>
</evidence>
<name>A0A5C7FLX9_9BACT</name>
<organism evidence="2 3">
    <name type="scientific">Neolewinella aurantiaca</name>
    <dbReference type="NCBI Taxonomy" id="2602767"/>
    <lineage>
        <taxon>Bacteria</taxon>
        <taxon>Pseudomonadati</taxon>
        <taxon>Bacteroidota</taxon>
        <taxon>Saprospiria</taxon>
        <taxon>Saprospirales</taxon>
        <taxon>Lewinellaceae</taxon>
        <taxon>Neolewinella</taxon>
    </lineage>
</organism>
<evidence type="ECO:0000313" key="2">
    <source>
        <dbReference type="EMBL" id="TXF91049.1"/>
    </source>
</evidence>
<dbReference type="Proteomes" id="UP000321907">
    <property type="component" value="Unassembled WGS sequence"/>
</dbReference>
<comment type="caution">
    <text evidence="2">The sequence shown here is derived from an EMBL/GenBank/DDBJ whole genome shotgun (WGS) entry which is preliminary data.</text>
</comment>
<protein>
    <submittedName>
        <fullName evidence="2">DUF1049 domain-containing protein</fullName>
    </submittedName>
</protein>
<keyword evidence="1" id="KW-0812">Transmembrane</keyword>
<gene>
    <name evidence="2" type="ORF">FUA23_04395</name>
</gene>
<keyword evidence="1" id="KW-1133">Transmembrane helix</keyword>
<sequence length="215" mass="24883">MEKDIIILLCTFGVGALLILFVILIYFRQKSSNRQTQRHISDKDLLLMLDGEPDQLLSPHQLADKTELTLNEARARLSALYTYGVLQRSYNSRGRHFYSPRDAVIAPPVLNLSNDPFLTVEDLLQIFDAYDYKVTAQQMILATGLPLAILKRELKYFEDQKIIQKLQRSDSNGMVMQRFYVLQDPYRSDPDRFRAQAGKLDLEMREILLNDNLIV</sequence>
<reference evidence="2 3" key="1">
    <citation type="submission" date="2019-08" db="EMBL/GenBank/DDBJ databases">
        <title>Lewinella sp. strain SSH13 Genome sequencing and assembly.</title>
        <authorList>
            <person name="Kim I."/>
        </authorList>
    </citation>
    <scope>NUCLEOTIDE SEQUENCE [LARGE SCALE GENOMIC DNA]</scope>
    <source>
        <strain evidence="2 3">SSH13</strain>
    </source>
</reference>